<evidence type="ECO:0000259" key="15">
    <source>
        <dbReference type="PROSITE" id="PS50011"/>
    </source>
</evidence>
<gene>
    <name evidence="16" type="ORF">TRIVIDRAFT_123423</name>
</gene>
<dbReference type="GO" id="GO:0005524">
    <property type="term" value="F:ATP binding"/>
    <property type="evidence" value="ECO:0007669"/>
    <property type="project" value="UniProtKB-KW"/>
</dbReference>
<dbReference type="PROSITE" id="PS50011">
    <property type="entry name" value="PROTEIN_KINASE_DOM"/>
    <property type="match status" value="1"/>
</dbReference>
<evidence type="ECO:0000256" key="7">
    <source>
        <dbReference type="ARBA" id="ARBA00022777"/>
    </source>
</evidence>
<evidence type="ECO:0000256" key="5">
    <source>
        <dbReference type="ARBA" id="ARBA00022679"/>
    </source>
</evidence>
<dbReference type="InterPro" id="IPR011009">
    <property type="entry name" value="Kinase-like_dom_sf"/>
</dbReference>
<name>G9N0J4_HYPVG</name>
<dbReference type="Gene3D" id="3.30.200.20">
    <property type="entry name" value="Phosphorylase Kinase, domain 1"/>
    <property type="match status" value="1"/>
</dbReference>
<dbReference type="STRING" id="413071.G9N0J4"/>
<dbReference type="GO" id="GO:0034045">
    <property type="term" value="C:phagophore assembly site membrane"/>
    <property type="evidence" value="ECO:0007669"/>
    <property type="project" value="UniProtKB-SubCell"/>
</dbReference>
<comment type="subcellular location">
    <subcellularLocation>
        <location evidence="1">Preautophagosomal structure membrane</location>
        <topology evidence="1">Peripheral membrane protein</topology>
    </subcellularLocation>
</comment>
<keyword evidence="17" id="KW-1185">Reference proteome</keyword>
<dbReference type="EC" id="2.7.11.1" evidence="2"/>
<dbReference type="GeneID" id="25787264"/>
<dbReference type="PANTHER" id="PTHR24348:SF22">
    <property type="entry name" value="NON-SPECIFIC SERINE_THREONINE PROTEIN KINASE"/>
    <property type="match status" value="1"/>
</dbReference>
<evidence type="ECO:0000256" key="8">
    <source>
        <dbReference type="ARBA" id="ARBA00022840"/>
    </source>
</evidence>
<evidence type="ECO:0000256" key="11">
    <source>
        <dbReference type="ARBA" id="ARBA00030237"/>
    </source>
</evidence>
<dbReference type="Pfam" id="PF00069">
    <property type="entry name" value="Pkinase"/>
    <property type="match status" value="1"/>
</dbReference>
<evidence type="ECO:0000256" key="4">
    <source>
        <dbReference type="ARBA" id="ARBA00022527"/>
    </source>
</evidence>
<evidence type="ECO:0000256" key="10">
    <source>
        <dbReference type="ARBA" id="ARBA00023006"/>
    </source>
</evidence>
<keyword evidence="3" id="KW-0813">Transport</keyword>
<dbReference type="GO" id="GO:0010506">
    <property type="term" value="P:regulation of autophagy"/>
    <property type="evidence" value="ECO:0007669"/>
    <property type="project" value="InterPro"/>
</dbReference>
<evidence type="ECO:0000256" key="3">
    <source>
        <dbReference type="ARBA" id="ARBA00022448"/>
    </source>
</evidence>
<evidence type="ECO:0000256" key="12">
    <source>
        <dbReference type="ARBA" id="ARBA00047899"/>
    </source>
</evidence>
<comment type="catalytic activity">
    <reaction evidence="13">
        <text>L-seryl-[protein] + ATP = O-phospho-L-seryl-[protein] + ADP + H(+)</text>
        <dbReference type="Rhea" id="RHEA:17989"/>
        <dbReference type="Rhea" id="RHEA-COMP:9863"/>
        <dbReference type="Rhea" id="RHEA-COMP:11604"/>
        <dbReference type="ChEBI" id="CHEBI:15378"/>
        <dbReference type="ChEBI" id="CHEBI:29999"/>
        <dbReference type="ChEBI" id="CHEBI:30616"/>
        <dbReference type="ChEBI" id="CHEBI:83421"/>
        <dbReference type="ChEBI" id="CHEBI:456216"/>
        <dbReference type="EC" id="2.7.11.1"/>
    </reaction>
</comment>
<feature type="non-terminal residue" evidence="16">
    <location>
        <position position="640"/>
    </location>
</feature>
<keyword evidence="10" id="KW-0072">Autophagy</keyword>
<comment type="catalytic activity">
    <reaction evidence="12">
        <text>L-threonyl-[protein] + ATP = O-phospho-L-threonyl-[protein] + ADP + H(+)</text>
        <dbReference type="Rhea" id="RHEA:46608"/>
        <dbReference type="Rhea" id="RHEA-COMP:11060"/>
        <dbReference type="Rhea" id="RHEA-COMP:11605"/>
        <dbReference type="ChEBI" id="CHEBI:15378"/>
        <dbReference type="ChEBI" id="CHEBI:30013"/>
        <dbReference type="ChEBI" id="CHEBI:30616"/>
        <dbReference type="ChEBI" id="CHEBI:61977"/>
        <dbReference type="ChEBI" id="CHEBI:456216"/>
        <dbReference type="EC" id="2.7.11.1"/>
    </reaction>
</comment>
<dbReference type="GO" id="GO:0015031">
    <property type="term" value="P:protein transport"/>
    <property type="evidence" value="ECO:0007669"/>
    <property type="project" value="UniProtKB-KW"/>
</dbReference>
<evidence type="ECO:0000256" key="9">
    <source>
        <dbReference type="ARBA" id="ARBA00022927"/>
    </source>
</evidence>
<keyword evidence="6" id="KW-0547">Nucleotide-binding</keyword>
<dbReference type="SMART" id="SM00220">
    <property type="entry name" value="S_TKc"/>
    <property type="match status" value="1"/>
</dbReference>
<evidence type="ECO:0000256" key="6">
    <source>
        <dbReference type="ARBA" id="ARBA00022741"/>
    </source>
</evidence>
<proteinExistence type="predicted"/>
<dbReference type="RefSeq" id="XP_013954072.1">
    <property type="nucleotide sequence ID" value="XM_014098597.1"/>
</dbReference>
<dbReference type="PANTHER" id="PTHR24348">
    <property type="entry name" value="SERINE/THREONINE-PROTEIN KINASE UNC-51-RELATED"/>
    <property type="match status" value="1"/>
</dbReference>
<evidence type="ECO:0000256" key="1">
    <source>
        <dbReference type="ARBA" id="ARBA00004623"/>
    </source>
</evidence>
<protein>
    <recommendedName>
        <fullName evidence="2">non-specific serine/threonine protein kinase</fullName>
        <ecNumber evidence="2">2.7.11.1</ecNumber>
    </recommendedName>
    <alternativeName>
        <fullName evidence="11">Autophagy-related protein 1</fullName>
    </alternativeName>
</protein>
<accession>G9N0J4</accession>
<dbReference type="InterPro" id="IPR008271">
    <property type="entry name" value="Ser/Thr_kinase_AS"/>
</dbReference>
<dbReference type="GO" id="GO:0004674">
    <property type="term" value="F:protein serine/threonine kinase activity"/>
    <property type="evidence" value="ECO:0007669"/>
    <property type="project" value="UniProtKB-KW"/>
</dbReference>
<evidence type="ECO:0000256" key="14">
    <source>
        <dbReference type="SAM" id="MobiDB-lite"/>
    </source>
</evidence>
<dbReference type="InParanoid" id="G9N0J4"/>
<feature type="region of interest" description="Disordered" evidence="14">
    <location>
        <begin position="140"/>
        <end position="161"/>
    </location>
</feature>
<evidence type="ECO:0000256" key="13">
    <source>
        <dbReference type="ARBA" id="ARBA00048679"/>
    </source>
</evidence>
<comment type="caution">
    <text evidence="16">The sequence shown here is derived from an EMBL/GenBank/DDBJ whole genome shotgun (WGS) entry which is preliminary data.</text>
</comment>
<dbReference type="Gene3D" id="1.10.510.10">
    <property type="entry name" value="Transferase(Phosphotransferase) domain 1"/>
    <property type="match status" value="1"/>
</dbReference>
<keyword evidence="4" id="KW-0723">Serine/threonine-protein kinase</keyword>
<dbReference type="Proteomes" id="UP000007115">
    <property type="component" value="Unassembled WGS sequence"/>
</dbReference>
<dbReference type="PROSITE" id="PS00108">
    <property type="entry name" value="PROTEIN_KINASE_ST"/>
    <property type="match status" value="1"/>
</dbReference>
<evidence type="ECO:0000313" key="16">
    <source>
        <dbReference type="EMBL" id="EHK19876.1"/>
    </source>
</evidence>
<dbReference type="GO" id="GO:0005829">
    <property type="term" value="C:cytosol"/>
    <property type="evidence" value="ECO:0007669"/>
    <property type="project" value="TreeGrafter"/>
</dbReference>
<dbReference type="InterPro" id="IPR045269">
    <property type="entry name" value="Atg1-like"/>
</dbReference>
<dbReference type="AlphaFoldDB" id="G9N0J4"/>
<keyword evidence="9" id="KW-0653">Protein transport</keyword>
<dbReference type="SUPFAM" id="SSF56112">
    <property type="entry name" value="Protein kinase-like (PK-like)"/>
    <property type="match status" value="1"/>
</dbReference>
<dbReference type="GO" id="GO:0005776">
    <property type="term" value="C:autophagosome"/>
    <property type="evidence" value="ECO:0007669"/>
    <property type="project" value="TreeGrafter"/>
</dbReference>
<dbReference type="GO" id="GO:0000045">
    <property type="term" value="P:autophagosome assembly"/>
    <property type="evidence" value="ECO:0007669"/>
    <property type="project" value="TreeGrafter"/>
</dbReference>
<dbReference type="eggNOG" id="KOG0588">
    <property type="taxonomic scope" value="Eukaryota"/>
</dbReference>
<dbReference type="HOGENOM" id="CLU_016106_0_0_1"/>
<sequence length="640" mass="73235">LHKGLEAVAKSREEATPEPTYSTDNFESHLQYQAELLRMHFTPLEAEKYRQGIPVSKYWECEVQLFGDIANELRGHPRKTEDWRNHAILLKRFLISLGVPEDQLEQRRRSISDQLYWQHELDCLKRASKRHEYELKKMWKQQHDQRQKRVGHRSVQTRQPLSNSLTQTADHISNLTNVVLFLANFKGGSNTNIIDLSGNKDFAFKPPSKDADPNAAWLGDLSEEPTPPILCLKFGENMFSSEGWVGGSASDTDVADVQLAPDNSTGVSRRHFRIDINPLTCHPRVTVLSRNLRLLIEGNRLQLTENDDIEIRSSAIFDLGAINFHVWRPKLTLLEARAYREKAIKFSEEAVDALPKYIPSLKSAPETITSNVRYGPNDKVYVYQGDSGKGASASVMAVKELNSGKTFAAKEPYYKVSDNAGKRRDRWEMLNKEYTCILGLDHPHIVKVHDIVLAQDETEPPWMIEDHISICLNDPGIPKLTYNDTINVATQLLSALAYIHSVDIIHRDVKPSNILMEGTTAILGDFGAAQRCVQGNLDTFTGSPIYLAPEFLEEQRNYNNKVDMFSCGMVLLERLSKWDPQSDSRWPSNALNRRMHKQWMRQTVLPHISELPEDIRPLLRGLLRRRPEKRWSALKCLEWL</sequence>
<dbReference type="InterPro" id="IPR000719">
    <property type="entry name" value="Prot_kinase_dom"/>
</dbReference>
<evidence type="ECO:0000313" key="17">
    <source>
        <dbReference type="Proteomes" id="UP000007115"/>
    </source>
</evidence>
<keyword evidence="5" id="KW-0808">Transferase</keyword>
<organism evidence="16 17">
    <name type="scientific">Hypocrea virens (strain Gv29-8 / FGSC 10586)</name>
    <name type="common">Gliocladium virens</name>
    <name type="synonym">Trichoderma virens</name>
    <dbReference type="NCBI Taxonomy" id="413071"/>
    <lineage>
        <taxon>Eukaryota</taxon>
        <taxon>Fungi</taxon>
        <taxon>Dikarya</taxon>
        <taxon>Ascomycota</taxon>
        <taxon>Pezizomycotina</taxon>
        <taxon>Sordariomycetes</taxon>
        <taxon>Hypocreomycetidae</taxon>
        <taxon>Hypocreales</taxon>
        <taxon>Hypocreaceae</taxon>
        <taxon>Trichoderma</taxon>
    </lineage>
</organism>
<dbReference type="OMA" id="HISICLN"/>
<dbReference type="EMBL" id="ABDF02000082">
    <property type="protein sequence ID" value="EHK19876.1"/>
    <property type="molecule type" value="Genomic_DNA"/>
</dbReference>
<dbReference type="VEuPathDB" id="FungiDB:TRIVIDRAFT_123423"/>
<reference evidence="16 17" key="1">
    <citation type="journal article" date="2011" name="Genome Biol.">
        <title>Comparative genome sequence analysis underscores mycoparasitism as the ancestral life style of Trichoderma.</title>
        <authorList>
            <person name="Kubicek C.P."/>
            <person name="Herrera-Estrella A."/>
            <person name="Seidl-Seiboth V."/>
            <person name="Martinez D.A."/>
            <person name="Druzhinina I.S."/>
            <person name="Thon M."/>
            <person name="Zeilinger S."/>
            <person name="Casas-Flores S."/>
            <person name="Horwitz B.A."/>
            <person name="Mukherjee P.K."/>
            <person name="Mukherjee M."/>
            <person name="Kredics L."/>
            <person name="Alcaraz L.D."/>
            <person name="Aerts A."/>
            <person name="Antal Z."/>
            <person name="Atanasova L."/>
            <person name="Cervantes-Badillo M.G."/>
            <person name="Challacombe J."/>
            <person name="Chertkov O."/>
            <person name="McCluskey K."/>
            <person name="Coulpier F."/>
            <person name="Deshpande N."/>
            <person name="von Doehren H."/>
            <person name="Ebbole D.J."/>
            <person name="Esquivel-Naranjo E.U."/>
            <person name="Fekete E."/>
            <person name="Flipphi M."/>
            <person name="Glaser F."/>
            <person name="Gomez-Rodriguez E.Y."/>
            <person name="Gruber S."/>
            <person name="Han C."/>
            <person name="Henrissat B."/>
            <person name="Hermosa R."/>
            <person name="Hernandez-Onate M."/>
            <person name="Karaffa L."/>
            <person name="Kosti I."/>
            <person name="Le Crom S."/>
            <person name="Lindquist E."/>
            <person name="Lucas S."/>
            <person name="Luebeck M."/>
            <person name="Luebeck P.S."/>
            <person name="Margeot A."/>
            <person name="Metz B."/>
            <person name="Misra M."/>
            <person name="Nevalainen H."/>
            <person name="Omann M."/>
            <person name="Packer N."/>
            <person name="Perrone G."/>
            <person name="Uresti-Rivera E.E."/>
            <person name="Salamov A."/>
            <person name="Schmoll M."/>
            <person name="Seiboth B."/>
            <person name="Shapiro H."/>
            <person name="Sukno S."/>
            <person name="Tamayo-Ramos J.A."/>
            <person name="Tisch D."/>
            <person name="Wiest A."/>
            <person name="Wilkinson H.H."/>
            <person name="Zhang M."/>
            <person name="Coutinho P.M."/>
            <person name="Kenerley C.M."/>
            <person name="Monte E."/>
            <person name="Baker S.E."/>
            <person name="Grigoriev I.V."/>
        </authorList>
    </citation>
    <scope>NUCLEOTIDE SEQUENCE [LARGE SCALE GENOMIC DNA]</scope>
    <source>
        <strain evidence="17">Gv29-8 / FGSC 10586</strain>
    </source>
</reference>
<feature type="region of interest" description="Disordered" evidence="14">
    <location>
        <begin position="1"/>
        <end position="24"/>
    </location>
</feature>
<feature type="domain" description="Protein kinase" evidence="15">
    <location>
        <begin position="381"/>
        <end position="640"/>
    </location>
</feature>
<keyword evidence="8" id="KW-0067">ATP-binding</keyword>
<keyword evidence="7" id="KW-0418">Kinase</keyword>
<dbReference type="OrthoDB" id="4935649at2759"/>
<feature type="non-terminal residue" evidence="16">
    <location>
        <position position="1"/>
    </location>
</feature>
<evidence type="ECO:0000256" key="2">
    <source>
        <dbReference type="ARBA" id="ARBA00012513"/>
    </source>
</evidence>
<dbReference type="CDD" id="cd00180">
    <property type="entry name" value="PKc"/>
    <property type="match status" value="1"/>
</dbReference>